<proteinExistence type="predicted"/>
<dbReference type="EC" id="1.1.1.157" evidence="5"/>
<dbReference type="GO" id="GO:0006631">
    <property type="term" value="P:fatty acid metabolic process"/>
    <property type="evidence" value="ECO:0007669"/>
    <property type="project" value="InterPro"/>
</dbReference>
<evidence type="ECO:0000256" key="1">
    <source>
        <dbReference type="ARBA" id="ARBA00023002"/>
    </source>
</evidence>
<dbReference type="SUPFAM" id="SSF51735">
    <property type="entry name" value="NAD(P)-binding Rossmann-fold domains"/>
    <property type="match status" value="1"/>
</dbReference>
<dbReference type="PANTHER" id="PTHR48075:SF5">
    <property type="entry name" value="3-HYDROXYBUTYRYL-COA DEHYDROGENASE"/>
    <property type="match status" value="1"/>
</dbReference>
<dbReference type="RefSeq" id="WP_034370991.1">
    <property type="nucleotide sequence ID" value="NZ_AWOR01000050.1"/>
</dbReference>
<dbReference type="Proteomes" id="UP000029553">
    <property type="component" value="Unassembled WGS sequence"/>
</dbReference>
<dbReference type="InterPro" id="IPR036291">
    <property type="entry name" value="NAD(P)-bd_dom_sf"/>
</dbReference>
<dbReference type="InterPro" id="IPR013328">
    <property type="entry name" value="6PGD_dom2"/>
</dbReference>
<evidence type="ECO:0000313" key="5">
    <source>
        <dbReference type="EMBL" id="KGH28356.1"/>
    </source>
</evidence>
<dbReference type="Pfam" id="PF00725">
    <property type="entry name" value="3HCDH"/>
    <property type="match status" value="1"/>
</dbReference>
<keyword evidence="1 5" id="KW-0560">Oxidoreductase</keyword>
<dbReference type="EMBL" id="AWOR01000050">
    <property type="protein sequence ID" value="KGH28356.1"/>
    <property type="molecule type" value="Genomic_DNA"/>
</dbReference>
<dbReference type="SUPFAM" id="SSF48179">
    <property type="entry name" value="6-phosphogluconate dehydrogenase C-terminal domain-like"/>
    <property type="match status" value="1"/>
</dbReference>
<dbReference type="PIRSF" id="PIRSF000105">
    <property type="entry name" value="HCDH"/>
    <property type="match status" value="1"/>
</dbReference>
<evidence type="ECO:0000259" key="3">
    <source>
        <dbReference type="Pfam" id="PF00725"/>
    </source>
</evidence>
<evidence type="ECO:0000313" key="6">
    <source>
        <dbReference type="Proteomes" id="UP000029553"/>
    </source>
</evidence>
<dbReference type="InterPro" id="IPR008927">
    <property type="entry name" value="6-PGluconate_DH-like_C_sf"/>
</dbReference>
<dbReference type="Gene3D" id="1.10.1040.10">
    <property type="entry name" value="N-(1-d-carboxylethyl)-l-norvaline Dehydrogenase, domain 2"/>
    <property type="match status" value="1"/>
</dbReference>
<accession>A0A096FDA2</accession>
<protein>
    <submittedName>
        <fullName evidence="5">3-hydroxybutyryl-CoA dehydrogenase</fullName>
        <ecNumber evidence="5">1.1.1.157</ecNumber>
    </submittedName>
</protein>
<dbReference type="Pfam" id="PF02737">
    <property type="entry name" value="3HCDH_N"/>
    <property type="match status" value="1"/>
</dbReference>
<evidence type="ECO:0000259" key="4">
    <source>
        <dbReference type="Pfam" id="PF02737"/>
    </source>
</evidence>
<dbReference type="PANTHER" id="PTHR48075">
    <property type="entry name" value="3-HYDROXYACYL-COA DEHYDROGENASE FAMILY PROTEIN"/>
    <property type="match status" value="1"/>
</dbReference>
<dbReference type="InterPro" id="IPR006108">
    <property type="entry name" value="3HC_DH_C"/>
</dbReference>
<dbReference type="GO" id="GO:0070403">
    <property type="term" value="F:NAD+ binding"/>
    <property type="evidence" value="ECO:0007669"/>
    <property type="project" value="InterPro"/>
</dbReference>
<dbReference type="GO" id="GO:0008691">
    <property type="term" value="F:3-hydroxybutyryl-CoA dehydrogenase activity"/>
    <property type="evidence" value="ECO:0007669"/>
    <property type="project" value="UniProtKB-EC"/>
</dbReference>
<gene>
    <name evidence="5" type="ORF">P353_15685</name>
</gene>
<comment type="caution">
    <text evidence="5">The sequence shown here is derived from an EMBL/GenBank/DDBJ whole genome shotgun (WGS) entry which is preliminary data.</text>
</comment>
<dbReference type="InterPro" id="IPR022694">
    <property type="entry name" value="3-OHacyl-CoA_DH"/>
</dbReference>
<evidence type="ECO:0000256" key="2">
    <source>
        <dbReference type="PIRSR" id="PIRSR000105-1"/>
    </source>
</evidence>
<sequence>MSAATPAIRRVAVVGTGVIGASWAAFFLARGLDVTATDPAPGAEQRLHEAVQRHWPTMQRMGLADGASPERLRFDAELERALDGCDFVQESGPERADFKADLYARMDAATPPRVLLASSSSGLPVSGMQVRCKAPQRVVLGHPFNPPHLIPLVEVGGGDATSPDNIQRAMDFYAALGKRPIHVRREIAGHIANRLQAALWREAFHLVDQGVASVSDIDTAIAHGPGLRWALMGPFMNLHLSGGQGGMQHLLEHLGGPIESWWRDLGKPAMTAALKDSVVQGVAEARGMRREEELERTRDELLTDLIRAKAQGSLY</sequence>
<feature type="site" description="Important for catalytic activity" evidence="2">
    <location>
        <position position="142"/>
    </location>
</feature>
<name>A0A096FDA2_COMTE</name>
<reference evidence="5 6" key="1">
    <citation type="submission" date="2013-09" db="EMBL/GenBank/DDBJ databases">
        <title>High correlation between genotypes and phenotypes of environmental bacteria Comamonas testosteroni strains.</title>
        <authorList>
            <person name="Liu L."/>
            <person name="Zhu W."/>
            <person name="Xia X."/>
            <person name="Xu B."/>
            <person name="Luo M."/>
            <person name="Wang G."/>
        </authorList>
    </citation>
    <scope>NUCLEOTIDE SEQUENCE [LARGE SCALE GENOMIC DNA]</scope>
    <source>
        <strain evidence="5 6">JL40</strain>
    </source>
</reference>
<dbReference type="Gene3D" id="3.40.50.720">
    <property type="entry name" value="NAD(P)-binding Rossmann-like Domain"/>
    <property type="match status" value="1"/>
</dbReference>
<dbReference type="InterPro" id="IPR006176">
    <property type="entry name" value="3-OHacyl-CoA_DH_NAD-bd"/>
</dbReference>
<feature type="domain" description="3-hydroxyacyl-CoA dehydrogenase C-terminal" evidence="3">
    <location>
        <begin position="189"/>
        <end position="257"/>
    </location>
</feature>
<dbReference type="AlphaFoldDB" id="A0A096FDA2"/>
<feature type="domain" description="3-hydroxyacyl-CoA dehydrogenase NAD binding" evidence="4">
    <location>
        <begin position="11"/>
        <end position="185"/>
    </location>
</feature>
<organism evidence="5 6">
    <name type="scientific">Comamonas testosteroni</name>
    <name type="common">Pseudomonas testosteroni</name>
    <dbReference type="NCBI Taxonomy" id="285"/>
    <lineage>
        <taxon>Bacteria</taxon>
        <taxon>Pseudomonadati</taxon>
        <taxon>Pseudomonadota</taxon>
        <taxon>Betaproteobacteria</taxon>
        <taxon>Burkholderiales</taxon>
        <taxon>Comamonadaceae</taxon>
        <taxon>Comamonas</taxon>
    </lineage>
</organism>